<dbReference type="EMBL" id="CP096255">
    <property type="protein sequence ID" value="UPT89316.1"/>
    <property type="molecule type" value="Genomic_DNA"/>
</dbReference>
<proteinExistence type="predicted"/>
<evidence type="ECO:0000256" key="1">
    <source>
        <dbReference type="SAM" id="MobiDB-lite"/>
    </source>
</evidence>
<name>A0A8T5VFX1_9BRAD</name>
<gene>
    <name evidence="2" type="ORF">HAP41_0000010265</name>
</gene>
<dbReference type="RefSeq" id="WP_166051235.1">
    <property type="nucleotide sequence ID" value="NZ_CP096251.1"/>
</dbReference>
<evidence type="ECO:0000313" key="2">
    <source>
        <dbReference type="EMBL" id="UPT89316.1"/>
    </source>
</evidence>
<evidence type="ECO:0000313" key="3">
    <source>
        <dbReference type="Proteomes" id="UP000551709"/>
    </source>
</evidence>
<organism evidence="2 3">
    <name type="scientific">Bradyrhizobium barranii subsp. apii</name>
    <dbReference type="NCBI Taxonomy" id="2819348"/>
    <lineage>
        <taxon>Bacteria</taxon>
        <taxon>Pseudomonadati</taxon>
        <taxon>Pseudomonadota</taxon>
        <taxon>Alphaproteobacteria</taxon>
        <taxon>Hyphomicrobiales</taxon>
        <taxon>Nitrobacteraceae</taxon>
        <taxon>Bradyrhizobium</taxon>
        <taxon>Bradyrhizobium barranii</taxon>
    </lineage>
</organism>
<dbReference type="Proteomes" id="UP000551709">
    <property type="component" value="Chromosome"/>
</dbReference>
<accession>A0A8T5VFX1</accession>
<reference evidence="2" key="2">
    <citation type="submission" date="2022-04" db="EMBL/GenBank/DDBJ databases">
        <authorList>
            <person name="Bromfield E.S.P."/>
            <person name="Cloutier S."/>
        </authorList>
    </citation>
    <scope>NUCLEOTIDE SEQUENCE</scope>
    <source>
        <strain evidence="2">1S5</strain>
    </source>
</reference>
<protein>
    <submittedName>
        <fullName evidence="2">Uncharacterized protein</fullName>
    </submittedName>
</protein>
<dbReference type="AlphaFoldDB" id="A0A8T5VFX1"/>
<reference evidence="2" key="1">
    <citation type="journal article" date="2017" name="Syst. Appl. Microbiol.">
        <title>Soybeans inoculated with root zone soils of Canadian native legumes harbour diverse and novel Bradyrhizobium spp. that possess agricultural potential.</title>
        <authorList>
            <person name="Bromfield E.S.P."/>
            <person name="Cloutier S."/>
            <person name="Tambong J.T."/>
            <person name="Tran Thi T.V."/>
        </authorList>
    </citation>
    <scope>NUCLEOTIDE SEQUENCE</scope>
    <source>
        <strain evidence="2">1S5</strain>
    </source>
</reference>
<feature type="region of interest" description="Disordered" evidence="1">
    <location>
        <begin position="47"/>
        <end position="66"/>
    </location>
</feature>
<sequence length="121" mass="12983">MTTGGGLSFSIWRKIGNEFAGHGARCASVMGITAKCHSGCEIGSKISKEFSHDRPRRPEVRQPEPPRRLYPLLQGVPFNSGVALTMKLINASPLKLLSNLLLLSALATSSDACLLGAPRPR</sequence>